<feature type="compositionally biased region" description="Polar residues" evidence="1">
    <location>
        <begin position="1"/>
        <end position="19"/>
    </location>
</feature>
<dbReference type="AlphaFoldDB" id="A0A0D8XRT2"/>
<dbReference type="EMBL" id="KN716350">
    <property type="protein sequence ID" value="KJH46507.1"/>
    <property type="molecule type" value="Genomic_DNA"/>
</dbReference>
<sequence length="84" mass="9347">MSMETSEVVSRPNSNVRMQSSSSSWGEPVPCSRTTSPHSASTCSNCRRLLSSHQPVITATREELSEKLKKNLEDLDALIRNIKE</sequence>
<evidence type="ECO:0000313" key="2">
    <source>
        <dbReference type="EMBL" id="KJH46507.1"/>
    </source>
</evidence>
<reference evidence="3" key="2">
    <citation type="journal article" date="2016" name="Sci. Rep.">
        <title>Dictyocaulus viviparus genome, variome and transcriptome elucidate lungworm biology and support future intervention.</title>
        <authorList>
            <person name="McNulty S.N."/>
            <person name="Strube C."/>
            <person name="Rosa B.A."/>
            <person name="Martin J.C."/>
            <person name="Tyagi R."/>
            <person name="Choi Y.J."/>
            <person name="Wang Q."/>
            <person name="Hallsworth Pepin K."/>
            <person name="Zhang X."/>
            <person name="Ozersky P."/>
            <person name="Wilson R.K."/>
            <person name="Sternberg P.W."/>
            <person name="Gasser R.B."/>
            <person name="Mitreva M."/>
        </authorList>
    </citation>
    <scope>NUCLEOTIDE SEQUENCE [LARGE SCALE GENOMIC DNA]</scope>
    <source>
        <strain evidence="3">HannoverDv2000</strain>
    </source>
</reference>
<protein>
    <submittedName>
        <fullName evidence="2">Uncharacterized protein</fullName>
    </submittedName>
</protein>
<feature type="region of interest" description="Disordered" evidence="1">
    <location>
        <begin position="1"/>
        <end position="43"/>
    </location>
</feature>
<reference evidence="2 3" key="1">
    <citation type="submission" date="2013-11" db="EMBL/GenBank/DDBJ databases">
        <title>Draft genome of the bovine lungworm Dictyocaulus viviparus.</title>
        <authorList>
            <person name="Mitreva M."/>
        </authorList>
    </citation>
    <scope>NUCLEOTIDE SEQUENCE [LARGE SCALE GENOMIC DNA]</scope>
    <source>
        <strain evidence="2 3">HannoverDv2000</strain>
    </source>
</reference>
<feature type="compositionally biased region" description="Polar residues" evidence="1">
    <location>
        <begin position="32"/>
        <end position="43"/>
    </location>
</feature>
<keyword evidence="3" id="KW-1185">Reference proteome</keyword>
<accession>A0A0D8XRT2</accession>
<name>A0A0D8XRT2_DICVI</name>
<evidence type="ECO:0000256" key="1">
    <source>
        <dbReference type="SAM" id="MobiDB-lite"/>
    </source>
</evidence>
<gene>
    <name evidence="2" type="ORF">DICVIV_07456</name>
</gene>
<organism evidence="2 3">
    <name type="scientific">Dictyocaulus viviparus</name>
    <name type="common">Bovine lungworm</name>
    <dbReference type="NCBI Taxonomy" id="29172"/>
    <lineage>
        <taxon>Eukaryota</taxon>
        <taxon>Metazoa</taxon>
        <taxon>Ecdysozoa</taxon>
        <taxon>Nematoda</taxon>
        <taxon>Chromadorea</taxon>
        <taxon>Rhabditida</taxon>
        <taxon>Rhabditina</taxon>
        <taxon>Rhabditomorpha</taxon>
        <taxon>Strongyloidea</taxon>
        <taxon>Metastrongylidae</taxon>
        <taxon>Dictyocaulus</taxon>
    </lineage>
</organism>
<dbReference type="Proteomes" id="UP000053766">
    <property type="component" value="Unassembled WGS sequence"/>
</dbReference>
<proteinExistence type="predicted"/>
<evidence type="ECO:0000313" key="3">
    <source>
        <dbReference type="Proteomes" id="UP000053766"/>
    </source>
</evidence>